<proteinExistence type="inferred from homology"/>
<reference evidence="4 9" key="3">
    <citation type="journal article" date="2018" name="Nat. Biotechnol.">
        <title>A standardized bacterial taxonomy based on genome phylogeny substantially revises the tree of life.</title>
        <authorList>
            <person name="Parks D.H."/>
            <person name="Chuvochina M."/>
            <person name="Waite D.W."/>
            <person name="Rinke C."/>
            <person name="Skarshewski A."/>
            <person name="Chaumeil P.A."/>
            <person name="Hugenholtz P."/>
        </authorList>
    </citation>
    <scope>NUCLEOTIDE SEQUENCE [LARGE SCALE GENOMIC DNA]</scope>
    <source>
        <strain evidence="4">UBA9905</strain>
    </source>
</reference>
<reference evidence="5" key="1">
    <citation type="journal article" date="2015" name="MBio">
        <title>Genome-resolved metagenomic analysis reveals roles for candidate phyla and other microbial community members in biogeochemical transformations in oil reservoirs.</title>
        <authorList>
            <person name="Hu P."/>
            <person name="Tom L."/>
            <person name="Singh A."/>
            <person name="Thomas B.C."/>
            <person name="Baker B.J."/>
            <person name="Piceno Y.M."/>
            <person name="Andersen G.L."/>
            <person name="Banfield J.F."/>
        </authorList>
    </citation>
    <scope>NUCLEOTIDE SEQUENCE [LARGE SCALE GENOMIC DNA]</scope>
    <source>
        <strain evidence="5">46_47</strain>
        <strain evidence="6">46_70</strain>
    </source>
</reference>
<dbReference type="Proteomes" id="UP000264215">
    <property type="component" value="Unassembled WGS sequence"/>
</dbReference>
<dbReference type="GO" id="GO:0044281">
    <property type="term" value="P:small molecule metabolic process"/>
    <property type="evidence" value="ECO:0007669"/>
    <property type="project" value="UniProtKB-ARBA"/>
</dbReference>
<protein>
    <submittedName>
        <fullName evidence="5">Fumarylacetoacetate (FAA) hydrolase (Modular protein)</fullName>
    </submittedName>
    <submittedName>
        <fullName evidence="4">Fumarylacetoacetate hydrolase</fullName>
    </submittedName>
</protein>
<evidence type="ECO:0000313" key="9">
    <source>
        <dbReference type="Proteomes" id="UP000264215"/>
    </source>
</evidence>
<dbReference type="PATRIC" id="fig|1236046.5.peg.630"/>
<dbReference type="AlphaFoldDB" id="A0A101H1J9"/>
<feature type="domain" description="Fumarylacetoacetase-like C-terminal" evidence="3">
    <location>
        <begin position="75"/>
        <end position="318"/>
    </location>
</feature>
<evidence type="ECO:0000313" key="6">
    <source>
        <dbReference type="EMBL" id="KUK91420.1"/>
    </source>
</evidence>
<dbReference type="InterPro" id="IPR036663">
    <property type="entry name" value="Fumarylacetoacetase_C_sf"/>
</dbReference>
<gene>
    <name evidence="4" type="ORF">DIT26_01490</name>
    <name evidence="5" type="ORF">XD86_0042</name>
    <name evidence="6" type="ORF">XE02_0059</name>
</gene>
<dbReference type="EMBL" id="DQBS01000037">
    <property type="protein sequence ID" value="HCO69251.1"/>
    <property type="molecule type" value="Genomic_DNA"/>
</dbReference>
<dbReference type="Gene3D" id="3.90.850.10">
    <property type="entry name" value="Fumarylacetoacetase-like, C-terminal domain"/>
    <property type="match status" value="1"/>
</dbReference>
<accession>A0A101H1J9</accession>
<dbReference type="EMBL" id="LGGH01000003">
    <property type="protein sequence ID" value="KUK68641.1"/>
    <property type="molecule type" value="Genomic_DNA"/>
</dbReference>
<dbReference type="Pfam" id="PF01557">
    <property type="entry name" value="FAA_hydrolase"/>
    <property type="match status" value="1"/>
</dbReference>
<comment type="similarity">
    <text evidence="1">Belongs to the FAH family.</text>
</comment>
<evidence type="ECO:0000313" key="4">
    <source>
        <dbReference type="EMBL" id="HCO69251.1"/>
    </source>
</evidence>
<sequence length="330" mass="37712">MIIHVGRFRRHGHKDFWGIVEKGFVKPMEVKFNSTGSFLRRVTESPDKIEDLLSDKRLCLSDLEVLSPITKPCRVICQGKNYLDHLLDTGIREEDKKYNMFFNKSSASIASPCSPIVRPMGVRLLDYEIELGLVIKAPVNRKIDVDFSKLHEYVGGMIIGNDISARDIQLPQTQFFKGKSYRSFCPLGTFMAIVDAEDMKYIENLTVELKVSGLVKQSASTSNMIYKPHETLSELSHFSDLDPGDVILTGTPKGTALSNKRGFRSWFRRLLSESKRWELFIRDQEKSGRYLKPGDIIESRIFSLDGRVNLGLQRNTVVDEEEIDHARNYL</sequence>
<reference evidence="7 8" key="2">
    <citation type="journal article" date="2015" name="MBio">
        <title>Genome-Resolved Metagenomic Analysis Reveals Roles for Candidate Phyla and Other Microbial Community Members in Biogeochemical Transformations in Oil Reservoirs.</title>
        <authorList>
            <person name="Hu P."/>
            <person name="Tom L."/>
            <person name="Singh A."/>
            <person name="Thomas B.C."/>
            <person name="Baker B.J."/>
            <person name="Piceno Y.M."/>
            <person name="Andersen G.L."/>
            <person name="Banfield J.F."/>
        </authorList>
    </citation>
    <scope>NUCLEOTIDE SEQUENCE [LARGE SCALE GENOMIC DNA]</scope>
</reference>
<dbReference type="SUPFAM" id="SSF56529">
    <property type="entry name" value="FAH"/>
    <property type="match status" value="1"/>
</dbReference>
<evidence type="ECO:0000313" key="8">
    <source>
        <dbReference type="Proteomes" id="UP000055014"/>
    </source>
</evidence>
<dbReference type="Proteomes" id="UP000055014">
    <property type="component" value="Unassembled WGS sequence"/>
</dbReference>
<keyword evidence="5" id="KW-0378">Hydrolase</keyword>
<evidence type="ECO:0000313" key="5">
    <source>
        <dbReference type="EMBL" id="KUK68641.1"/>
    </source>
</evidence>
<dbReference type="InterPro" id="IPR051121">
    <property type="entry name" value="FAH"/>
</dbReference>
<dbReference type="InterPro" id="IPR011234">
    <property type="entry name" value="Fumarylacetoacetase-like_C"/>
</dbReference>
<name>A0A101H1J9_9BACT</name>
<dbReference type="GO" id="GO:0016787">
    <property type="term" value="F:hydrolase activity"/>
    <property type="evidence" value="ECO:0007669"/>
    <property type="project" value="UniProtKB-KW"/>
</dbReference>
<dbReference type="EMBL" id="LGGW01000002">
    <property type="protein sequence ID" value="KUK91420.1"/>
    <property type="molecule type" value="Genomic_DNA"/>
</dbReference>
<comment type="caution">
    <text evidence="5">The sequence shown here is derived from an EMBL/GenBank/DDBJ whole genome shotgun (WGS) entry which is preliminary data.</text>
</comment>
<evidence type="ECO:0000313" key="7">
    <source>
        <dbReference type="Proteomes" id="UP000054260"/>
    </source>
</evidence>
<evidence type="ECO:0000256" key="2">
    <source>
        <dbReference type="ARBA" id="ARBA00022723"/>
    </source>
</evidence>
<evidence type="ECO:0000256" key="1">
    <source>
        <dbReference type="ARBA" id="ARBA00010211"/>
    </source>
</evidence>
<dbReference type="PANTHER" id="PTHR42796:SF4">
    <property type="entry name" value="FUMARYLACETOACETATE HYDROLASE DOMAIN-CONTAINING PROTEIN 2A"/>
    <property type="match status" value="1"/>
</dbReference>
<dbReference type="PANTHER" id="PTHR42796">
    <property type="entry name" value="FUMARYLACETOACETATE HYDROLASE DOMAIN-CONTAINING PROTEIN 2A-RELATED"/>
    <property type="match status" value="1"/>
</dbReference>
<dbReference type="Proteomes" id="UP000054260">
    <property type="component" value="Unassembled WGS sequence"/>
</dbReference>
<evidence type="ECO:0000259" key="3">
    <source>
        <dbReference type="Pfam" id="PF01557"/>
    </source>
</evidence>
<organism evidence="5 7">
    <name type="scientific">Mesotoga infera</name>
    <dbReference type="NCBI Taxonomy" id="1236046"/>
    <lineage>
        <taxon>Bacteria</taxon>
        <taxon>Thermotogati</taxon>
        <taxon>Thermotogota</taxon>
        <taxon>Thermotogae</taxon>
        <taxon>Kosmotogales</taxon>
        <taxon>Kosmotogaceae</taxon>
        <taxon>Mesotoga</taxon>
    </lineage>
</organism>
<keyword evidence="2" id="KW-0479">Metal-binding</keyword>
<dbReference type="GO" id="GO:0046872">
    <property type="term" value="F:metal ion binding"/>
    <property type="evidence" value="ECO:0007669"/>
    <property type="project" value="UniProtKB-KW"/>
</dbReference>